<protein>
    <submittedName>
        <fullName evidence="2">Uncharacterized protein</fullName>
    </submittedName>
</protein>
<keyword evidence="1" id="KW-1133">Transmembrane helix</keyword>
<dbReference type="AlphaFoldDB" id="A0AAV3ZZP0"/>
<accession>A0AAV3ZZP0</accession>
<sequence>MYLPPLELVSVGGRHINCLLGEGVGTGYVTAFVGFLYYSRSSVVMAMPLALFSSASSCMSEGMIRSEQSPPYILRRQLYEAQTILFCGFCRTGVGPTASYRLIF</sequence>
<feature type="transmembrane region" description="Helical" evidence="1">
    <location>
        <begin position="20"/>
        <end position="38"/>
    </location>
</feature>
<reference evidence="2 3" key="1">
    <citation type="journal article" date="2021" name="Elife">
        <title>Chloroplast acquisition without the gene transfer in kleptoplastic sea slugs, Plakobranchus ocellatus.</title>
        <authorList>
            <person name="Maeda T."/>
            <person name="Takahashi S."/>
            <person name="Yoshida T."/>
            <person name="Shimamura S."/>
            <person name="Takaki Y."/>
            <person name="Nagai Y."/>
            <person name="Toyoda A."/>
            <person name="Suzuki Y."/>
            <person name="Arimoto A."/>
            <person name="Ishii H."/>
            <person name="Satoh N."/>
            <person name="Nishiyama T."/>
            <person name="Hasebe M."/>
            <person name="Maruyama T."/>
            <person name="Minagawa J."/>
            <person name="Obokata J."/>
            <person name="Shigenobu S."/>
        </authorList>
    </citation>
    <scope>NUCLEOTIDE SEQUENCE [LARGE SCALE GENOMIC DNA]</scope>
</reference>
<name>A0AAV3ZZP0_9GAST</name>
<dbReference type="EMBL" id="BLXT01003024">
    <property type="protein sequence ID" value="GFN99912.1"/>
    <property type="molecule type" value="Genomic_DNA"/>
</dbReference>
<keyword evidence="3" id="KW-1185">Reference proteome</keyword>
<gene>
    <name evidence="2" type="ORF">PoB_002641800</name>
</gene>
<keyword evidence="1" id="KW-0472">Membrane</keyword>
<evidence type="ECO:0000313" key="2">
    <source>
        <dbReference type="EMBL" id="GFN99912.1"/>
    </source>
</evidence>
<comment type="caution">
    <text evidence="2">The sequence shown here is derived from an EMBL/GenBank/DDBJ whole genome shotgun (WGS) entry which is preliminary data.</text>
</comment>
<evidence type="ECO:0000256" key="1">
    <source>
        <dbReference type="SAM" id="Phobius"/>
    </source>
</evidence>
<proteinExistence type="predicted"/>
<dbReference type="Proteomes" id="UP000735302">
    <property type="component" value="Unassembled WGS sequence"/>
</dbReference>
<keyword evidence="1" id="KW-0812">Transmembrane</keyword>
<evidence type="ECO:0000313" key="3">
    <source>
        <dbReference type="Proteomes" id="UP000735302"/>
    </source>
</evidence>
<organism evidence="2 3">
    <name type="scientific">Plakobranchus ocellatus</name>
    <dbReference type="NCBI Taxonomy" id="259542"/>
    <lineage>
        <taxon>Eukaryota</taxon>
        <taxon>Metazoa</taxon>
        <taxon>Spiralia</taxon>
        <taxon>Lophotrochozoa</taxon>
        <taxon>Mollusca</taxon>
        <taxon>Gastropoda</taxon>
        <taxon>Heterobranchia</taxon>
        <taxon>Euthyneura</taxon>
        <taxon>Panpulmonata</taxon>
        <taxon>Sacoglossa</taxon>
        <taxon>Placobranchoidea</taxon>
        <taxon>Plakobranchidae</taxon>
        <taxon>Plakobranchus</taxon>
    </lineage>
</organism>